<gene>
    <name evidence="1" type="ORF">EDC29_1044</name>
</gene>
<dbReference type="CDD" id="cd02440">
    <property type="entry name" value="AdoMet_MTases"/>
    <property type="match status" value="1"/>
</dbReference>
<evidence type="ECO:0000313" key="2">
    <source>
        <dbReference type="Proteomes" id="UP000295247"/>
    </source>
</evidence>
<protein>
    <submittedName>
        <fullName evidence="1">Methyltransferase family protein</fullName>
    </submittedName>
</protein>
<dbReference type="Gene3D" id="3.40.50.150">
    <property type="entry name" value="Vaccinia Virus protein VP39"/>
    <property type="match status" value="1"/>
</dbReference>
<proteinExistence type="predicted"/>
<comment type="caution">
    <text evidence="1">The sequence shown here is derived from an EMBL/GenBank/DDBJ whole genome shotgun (WGS) entry which is preliminary data.</text>
</comment>
<accession>A0A4R4AB45</accession>
<reference evidence="1 2" key="1">
    <citation type="submission" date="2019-03" db="EMBL/GenBank/DDBJ databases">
        <title>Genomic Encyclopedia of Type Strains, Phase IV (KMG-IV): sequencing the most valuable type-strain genomes for metagenomic binning, comparative biology and taxonomic classification.</title>
        <authorList>
            <person name="Goeker M."/>
        </authorList>
    </citation>
    <scope>NUCLEOTIDE SEQUENCE [LARGE SCALE GENOMIC DNA]</scope>
    <source>
        <strain evidence="1 2">DSM 203</strain>
    </source>
</reference>
<dbReference type="Pfam" id="PF13489">
    <property type="entry name" value="Methyltransf_23"/>
    <property type="match status" value="1"/>
</dbReference>
<dbReference type="InterPro" id="IPR029063">
    <property type="entry name" value="SAM-dependent_MTases_sf"/>
</dbReference>
<dbReference type="AlphaFoldDB" id="A0A4R4AB45"/>
<sequence>MSERCCPACRADTVALADWPFGGLGESVFNYVAAFRHCTQCGLVYVANIDDARLARFYHEECAYHTSAHFAVDRPENIAKARRYLDFIAKLRPGFTEVTDIGCGRGGFLRLARRSHPGVRVLGIDIAPGDPEARAEAVMFAAATSAVLPLANDSQSLLTCFHVLEHLRVLDSTLEELARVLQPGGLLVIEVPDAERYAETPIGPAYWLAIREHVQHITPCALTLALARHGLHVEHLERGVLPTPEFRYASLLLAARKAEAGEDAVKPGRCVGCVDYLQASARALECQAEWVAALRARHGGLTFWGCSAELLSLLPRLDTDVDRLCDANPLKQRQGYRGRVVYAPELLAPRGALVIAPYLYAVEIRRAAVALGWRPEQIFELGAVDTPMMDVATPASIECE</sequence>
<dbReference type="RefSeq" id="WP_132229217.1">
    <property type="nucleotide sequence ID" value="NZ_NRRH01000019.1"/>
</dbReference>
<name>A0A4R4AB45_MARGR</name>
<keyword evidence="1" id="KW-0489">Methyltransferase</keyword>
<dbReference type="EMBL" id="SMDC01000004">
    <property type="protein sequence ID" value="TCW36221.1"/>
    <property type="molecule type" value="Genomic_DNA"/>
</dbReference>
<dbReference type="GO" id="GO:0008168">
    <property type="term" value="F:methyltransferase activity"/>
    <property type="evidence" value="ECO:0007669"/>
    <property type="project" value="UniProtKB-KW"/>
</dbReference>
<dbReference type="GO" id="GO:0032259">
    <property type="term" value="P:methylation"/>
    <property type="evidence" value="ECO:0007669"/>
    <property type="project" value="UniProtKB-KW"/>
</dbReference>
<keyword evidence="1" id="KW-0808">Transferase</keyword>
<evidence type="ECO:0000313" key="1">
    <source>
        <dbReference type="EMBL" id="TCW36221.1"/>
    </source>
</evidence>
<dbReference type="Proteomes" id="UP000295247">
    <property type="component" value="Unassembled WGS sequence"/>
</dbReference>
<dbReference type="SUPFAM" id="SSF53335">
    <property type="entry name" value="S-adenosyl-L-methionine-dependent methyltransferases"/>
    <property type="match status" value="1"/>
</dbReference>
<dbReference type="PANTHER" id="PTHR43861">
    <property type="entry name" value="TRANS-ACONITATE 2-METHYLTRANSFERASE-RELATED"/>
    <property type="match status" value="1"/>
</dbReference>
<organism evidence="1 2">
    <name type="scientific">Marichromatium gracile</name>
    <name type="common">Chromatium gracile</name>
    <dbReference type="NCBI Taxonomy" id="1048"/>
    <lineage>
        <taxon>Bacteria</taxon>
        <taxon>Pseudomonadati</taxon>
        <taxon>Pseudomonadota</taxon>
        <taxon>Gammaproteobacteria</taxon>
        <taxon>Chromatiales</taxon>
        <taxon>Chromatiaceae</taxon>
        <taxon>Marichromatium</taxon>
    </lineage>
</organism>